<proteinExistence type="predicted"/>
<evidence type="ECO:0000313" key="1">
    <source>
        <dbReference type="EMBL" id="CAG6659462.1"/>
    </source>
</evidence>
<protein>
    <submittedName>
        <fullName evidence="1">Uncharacterized protein</fullName>
    </submittedName>
</protein>
<reference evidence="1" key="1">
    <citation type="submission" date="2021-05" db="EMBL/GenBank/DDBJ databases">
        <authorList>
            <person name="Alioto T."/>
            <person name="Alioto T."/>
            <person name="Gomez Garrido J."/>
        </authorList>
    </citation>
    <scope>NUCLEOTIDE SEQUENCE</scope>
</reference>
<name>A0A8D8WGL3_9HEMI</name>
<accession>A0A8D8WGL3</accession>
<dbReference type="AlphaFoldDB" id="A0A8D8WGL3"/>
<organism evidence="1">
    <name type="scientific">Cacopsylla melanoneura</name>
    <dbReference type="NCBI Taxonomy" id="428564"/>
    <lineage>
        <taxon>Eukaryota</taxon>
        <taxon>Metazoa</taxon>
        <taxon>Ecdysozoa</taxon>
        <taxon>Arthropoda</taxon>
        <taxon>Hexapoda</taxon>
        <taxon>Insecta</taxon>
        <taxon>Pterygota</taxon>
        <taxon>Neoptera</taxon>
        <taxon>Paraneoptera</taxon>
        <taxon>Hemiptera</taxon>
        <taxon>Sternorrhyncha</taxon>
        <taxon>Psylloidea</taxon>
        <taxon>Psyllidae</taxon>
        <taxon>Psyllinae</taxon>
        <taxon>Cacopsylla</taxon>
    </lineage>
</organism>
<sequence>MISSHFKAMFSPNTSSRPKRVIPPLRGGLHLWASLPMLMYRKKKKNNLSNPVKTNPEGTFENMDLNIPKSEQQWNPIFELFERTTDYKTNRIFDSVVLSGCLGWGCT</sequence>
<dbReference type="EMBL" id="HBUF01194285">
    <property type="protein sequence ID" value="CAG6659462.1"/>
    <property type="molecule type" value="Transcribed_RNA"/>
</dbReference>